<dbReference type="Proteomes" id="UP001055172">
    <property type="component" value="Unassembled WGS sequence"/>
</dbReference>
<name>A0AA37LZ26_9PEZI</name>
<evidence type="ECO:0000313" key="1">
    <source>
        <dbReference type="EMBL" id="GJC89038.1"/>
    </source>
</evidence>
<protein>
    <submittedName>
        <fullName evidence="1">Uncharacterized protein</fullName>
    </submittedName>
</protein>
<sequence length="167" mass="19052">MALKQHSSTLVDLYLLIRGYDPLRAPFDDLAYDSFRSFTSLKTLSIHPSDCIRHRWDFEQTDTEDAIEDTLPKSLEAFKVIEWSTTMKRGLLRLGEAATQGDHPNLKLLEVQCHGLNKKALANHVDWIKKDLQDFNGDSIAFPLQISAYAGNELNPSERSLLHVWNV</sequence>
<organism evidence="1 2">
    <name type="scientific">Colletotrichum liriopes</name>
    <dbReference type="NCBI Taxonomy" id="708192"/>
    <lineage>
        <taxon>Eukaryota</taxon>
        <taxon>Fungi</taxon>
        <taxon>Dikarya</taxon>
        <taxon>Ascomycota</taxon>
        <taxon>Pezizomycotina</taxon>
        <taxon>Sordariomycetes</taxon>
        <taxon>Hypocreomycetidae</taxon>
        <taxon>Glomerellales</taxon>
        <taxon>Glomerellaceae</taxon>
        <taxon>Colletotrichum</taxon>
        <taxon>Colletotrichum spaethianum species complex</taxon>
    </lineage>
</organism>
<proteinExistence type="predicted"/>
<reference evidence="1 2" key="1">
    <citation type="submission" date="2021-07" db="EMBL/GenBank/DDBJ databases">
        <title>Genome data of Colletotrichum spaethianum.</title>
        <authorList>
            <person name="Utami Y.D."/>
            <person name="Hiruma K."/>
        </authorList>
    </citation>
    <scope>NUCLEOTIDE SEQUENCE [LARGE SCALE GENOMIC DNA]</scope>
    <source>
        <strain evidence="1 2">MAFF 242679</strain>
    </source>
</reference>
<evidence type="ECO:0000313" key="2">
    <source>
        <dbReference type="Proteomes" id="UP001055172"/>
    </source>
</evidence>
<gene>
    <name evidence="1" type="ORF">ColLi_11876</name>
</gene>
<dbReference type="AlphaFoldDB" id="A0AA37LZ26"/>
<keyword evidence="2" id="KW-1185">Reference proteome</keyword>
<accession>A0AA37LZ26</accession>
<dbReference type="EMBL" id="BPPX01000037">
    <property type="protein sequence ID" value="GJC89038.1"/>
    <property type="molecule type" value="Genomic_DNA"/>
</dbReference>
<comment type="caution">
    <text evidence="1">The sequence shown here is derived from an EMBL/GenBank/DDBJ whole genome shotgun (WGS) entry which is preliminary data.</text>
</comment>